<accession>A0A6G6SK25</accession>
<gene>
    <name evidence="1" type="ORF">GTH24_13715</name>
</gene>
<sequence length="67" mass="7777">MEKKVVNIEYEIAALKVVLKALLLTLTDKQKEVAIQDINKTVNDAYINHPQYKDVISKTEQYIKKMI</sequence>
<dbReference type="RefSeq" id="WP_115350648.1">
    <property type="nucleotide sequence ID" value="NZ_CP047344.1"/>
</dbReference>
<dbReference type="EMBL" id="CP047344">
    <property type="protein sequence ID" value="QIF94885.1"/>
    <property type="molecule type" value="Genomic_DNA"/>
</dbReference>
<dbReference type="AlphaFoldDB" id="A0A6G6SK25"/>
<keyword evidence="2" id="KW-1185">Reference proteome</keyword>
<evidence type="ECO:0000313" key="1">
    <source>
        <dbReference type="EMBL" id="QIF94885.1"/>
    </source>
</evidence>
<dbReference type="Proteomes" id="UP000503287">
    <property type="component" value="Chromosome"/>
</dbReference>
<organism evidence="1 2">
    <name type="scientific">Proteus vulgaris</name>
    <dbReference type="NCBI Taxonomy" id="585"/>
    <lineage>
        <taxon>Bacteria</taxon>
        <taxon>Pseudomonadati</taxon>
        <taxon>Pseudomonadota</taxon>
        <taxon>Gammaproteobacteria</taxon>
        <taxon>Enterobacterales</taxon>
        <taxon>Morganellaceae</taxon>
        <taxon>Proteus</taxon>
    </lineage>
</organism>
<evidence type="ECO:0000313" key="2">
    <source>
        <dbReference type="Proteomes" id="UP000503287"/>
    </source>
</evidence>
<reference evidence="1 2" key="1">
    <citation type="submission" date="2020-01" db="EMBL/GenBank/DDBJ databases">
        <title>The genomic epidemiology of tigecycline resistance gene tet(X) variants in a swine farm in China.</title>
        <authorList>
            <person name="Peng K."/>
            <person name="Li R."/>
        </authorList>
    </citation>
    <scope>NUCLEOTIDE SEQUENCE [LARGE SCALE GENOMIC DNA]</scope>
    <source>
        <strain evidence="1 2">ZN3</strain>
    </source>
</reference>
<proteinExistence type="predicted"/>
<dbReference type="OrthoDB" id="6466245at2"/>
<name>A0A6G6SK25_PROVU</name>
<protein>
    <submittedName>
        <fullName evidence="1">Uncharacterized protein</fullName>
    </submittedName>
</protein>